<name>A0A1I7XF26_HETBA</name>
<proteinExistence type="inferred from homology"/>
<reference evidence="3" key="1">
    <citation type="submission" date="2016-11" db="UniProtKB">
        <authorList>
            <consortium name="WormBaseParasite"/>
        </authorList>
    </citation>
    <scope>IDENTIFICATION</scope>
</reference>
<dbReference type="Proteomes" id="UP000095283">
    <property type="component" value="Unplaced"/>
</dbReference>
<comment type="subcellular location">
    <subcellularLocation>
        <location evidence="1">Nucleus</location>
    </subcellularLocation>
</comment>
<accession>A0A1I7XF26</accession>
<dbReference type="InterPro" id="IPR038437">
    <property type="entry name" value="GINS_Psf3_sf"/>
</dbReference>
<comment type="function">
    <text evidence="1">The GINS complex plays an essential role in the initiation of DNA replication.</text>
</comment>
<dbReference type="CDD" id="cd11713">
    <property type="entry name" value="GINS_A_psf3"/>
    <property type="match status" value="1"/>
</dbReference>
<dbReference type="InterPro" id="IPR036224">
    <property type="entry name" value="GINS_bundle-like_dom_sf"/>
</dbReference>
<protein>
    <recommendedName>
        <fullName evidence="1">DNA replication complex GINS protein PSF3</fullName>
    </recommendedName>
</protein>
<keyword evidence="1" id="KW-0539">Nucleus</keyword>
<evidence type="ECO:0000313" key="2">
    <source>
        <dbReference type="Proteomes" id="UP000095283"/>
    </source>
</evidence>
<evidence type="ECO:0000256" key="1">
    <source>
        <dbReference type="RuleBase" id="RU367161"/>
    </source>
</evidence>
<keyword evidence="2" id="KW-1185">Reference proteome</keyword>
<keyword evidence="1" id="KW-0235">DNA replication</keyword>
<comment type="similarity">
    <text evidence="1">Belongs to the GINS3/PSF3 family.</text>
</comment>
<comment type="subunit">
    <text evidence="1">Component of the GINS complex.</text>
</comment>
<dbReference type="SUPFAM" id="SSF158573">
    <property type="entry name" value="GINS helical bundle-like"/>
    <property type="match status" value="1"/>
</dbReference>
<dbReference type="AlphaFoldDB" id="A0A1I7XF26"/>
<dbReference type="SUPFAM" id="SSF160059">
    <property type="entry name" value="PriA/YqbF domain"/>
    <property type="match status" value="1"/>
</dbReference>
<dbReference type="PANTHER" id="PTHR22768:SF0">
    <property type="entry name" value="DNA REPLICATION COMPLEX GINS PROTEIN PSF3"/>
    <property type="match status" value="1"/>
</dbReference>
<organism evidence="2 3">
    <name type="scientific">Heterorhabditis bacteriophora</name>
    <name type="common">Entomopathogenic nematode worm</name>
    <dbReference type="NCBI Taxonomy" id="37862"/>
    <lineage>
        <taxon>Eukaryota</taxon>
        <taxon>Metazoa</taxon>
        <taxon>Ecdysozoa</taxon>
        <taxon>Nematoda</taxon>
        <taxon>Chromadorea</taxon>
        <taxon>Rhabditida</taxon>
        <taxon>Rhabditina</taxon>
        <taxon>Rhabditomorpha</taxon>
        <taxon>Strongyloidea</taxon>
        <taxon>Heterorhabditidae</taxon>
        <taxon>Heterorhabditis</taxon>
    </lineage>
</organism>
<dbReference type="PANTHER" id="PTHR22768">
    <property type="entry name" value="DNA REPLICATION COMPLEX GINS PROTEIN PSF3"/>
    <property type="match status" value="1"/>
</dbReference>
<dbReference type="GO" id="GO:0000811">
    <property type="term" value="C:GINS complex"/>
    <property type="evidence" value="ECO:0007669"/>
    <property type="project" value="UniProtKB-UniRule"/>
</dbReference>
<evidence type="ECO:0000313" key="3">
    <source>
        <dbReference type="WBParaSite" id="Hba_16066"/>
    </source>
</evidence>
<sequence length="135" mass="14765">MGSNEIDVSADYYDLDAIAALDTHITCTFNKTTPSSLFPLLGVHAPESIDDKGAKVEVPLWLIETVEHYCTIAVPKAYNPSVQNVLLANAASANLERLQQYFYDVGRFLCGLLDDSEKIALSECLLETLVQRVGG</sequence>
<dbReference type="GO" id="GO:1902975">
    <property type="term" value="P:mitotic DNA replication initiation"/>
    <property type="evidence" value="ECO:0007669"/>
    <property type="project" value="TreeGrafter"/>
</dbReference>
<dbReference type="Gene3D" id="1.20.58.2050">
    <property type="match status" value="1"/>
</dbReference>
<dbReference type="InterPro" id="IPR010492">
    <property type="entry name" value="GINS_Psf3"/>
</dbReference>
<dbReference type="WBParaSite" id="Hba_16066">
    <property type="protein sequence ID" value="Hba_16066"/>
    <property type="gene ID" value="Hba_16066"/>
</dbReference>